<proteinExistence type="predicted"/>
<accession>A0A268F2K1</accession>
<dbReference type="Pfam" id="PF14395">
    <property type="entry name" value="COOH-NH2_lig"/>
    <property type="match status" value="1"/>
</dbReference>
<organism evidence="1 2">
    <name type="scientific">Paenibacillus campinasensis</name>
    <dbReference type="NCBI Taxonomy" id="66347"/>
    <lineage>
        <taxon>Bacteria</taxon>
        <taxon>Bacillati</taxon>
        <taxon>Bacillota</taxon>
        <taxon>Bacilli</taxon>
        <taxon>Bacillales</taxon>
        <taxon>Paenibacillaceae</taxon>
        <taxon>Paenibacillus</taxon>
    </lineage>
</organism>
<comment type="caution">
    <text evidence="1">The sequence shown here is derived from an EMBL/GenBank/DDBJ whole genome shotgun (WGS) entry which is preliminary data.</text>
</comment>
<sequence length="417" mass="47176">MIRQLDNPVSRHEYVRVAEAAASASQSRLERSGIPSRIVSRQRPQDRYTASYTVRVRQLMPAFIQLHLQGGSSFQHEPDPHTGLFADGLHRRLGKAAVRTLYTLGAEEGEVQLTVLPGRGYVVDEVWQKESSRKAVMSAGPVRTEGSSPAVVNMEGQQDAVLLMGMDPEFVLVRDGQIVLASEFMDRVGTVGCDSVRDQDQLIYPLAELRPDPQPDPEALLLEMRKALREASRIVTDRSLAWKAGGLPVPDYPLGGHIHFSGVPLTLHLLQALDNYLALPLLIVEDPRARGRRPRYGFLGDFRRQPHGGFEYRTLPSFLVSPFVTKVALSIAYLVARYSDRLQARPLNTERYHRAFYEGDVDLLKECMPGWHRDMSSLPEYPKYASEIERLMAFIRESRTWNESRDIRPLWNIPVKP</sequence>
<dbReference type="OrthoDB" id="2078085at2"/>
<dbReference type="InterPro" id="IPR025681">
    <property type="entry name" value="COOH-NH2_lig"/>
</dbReference>
<reference evidence="1 2" key="1">
    <citation type="submission" date="2017-07" db="EMBL/GenBank/DDBJ databases">
        <title>Isolation and whole genome analysis of endospore-forming bacteria from heroin.</title>
        <authorList>
            <person name="Kalinowski J."/>
            <person name="Ahrens B."/>
            <person name="Al-Dilaimi A."/>
            <person name="Winkler A."/>
            <person name="Wibberg D."/>
            <person name="Schleenbecker U."/>
            <person name="Ruckert C."/>
            <person name="Wolfel R."/>
            <person name="Grass G."/>
        </authorList>
    </citation>
    <scope>NUCLEOTIDE SEQUENCE [LARGE SCALE GENOMIC DNA]</scope>
    <source>
        <strain evidence="1 2">7537-G1</strain>
    </source>
</reference>
<gene>
    <name evidence="1" type="ORF">CHH67_03695</name>
</gene>
<evidence type="ECO:0008006" key="3">
    <source>
        <dbReference type="Google" id="ProtNLM"/>
    </source>
</evidence>
<evidence type="ECO:0000313" key="1">
    <source>
        <dbReference type="EMBL" id="PAD79591.1"/>
    </source>
</evidence>
<dbReference type="RefSeq" id="WP_095263637.1">
    <property type="nucleotide sequence ID" value="NZ_NPBY01000011.1"/>
</dbReference>
<dbReference type="AlphaFoldDB" id="A0A268F2K1"/>
<dbReference type="EMBL" id="NPBY01000011">
    <property type="protein sequence ID" value="PAD79591.1"/>
    <property type="molecule type" value="Genomic_DNA"/>
</dbReference>
<name>A0A268F2K1_9BACL</name>
<dbReference type="Proteomes" id="UP000215596">
    <property type="component" value="Unassembled WGS sequence"/>
</dbReference>
<protein>
    <recommendedName>
        <fullName evidence="3">Phage phiEco32-like COOH.NH2 ligase-type 2</fullName>
    </recommendedName>
</protein>
<evidence type="ECO:0000313" key="2">
    <source>
        <dbReference type="Proteomes" id="UP000215596"/>
    </source>
</evidence>